<dbReference type="AlphaFoldDB" id="A0A7V4WL13"/>
<evidence type="ECO:0000256" key="2">
    <source>
        <dbReference type="ARBA" id="ARBA00006161"/>
    </source>
</evidence>
<dbReference type="SUPFAM" id="SSF158568">
    <property type="entry name" value="AF1862-like"/>
    <property type="match status" value="1"/>
</dbReference>
<dbReference type="Pfam" id="PF09701">
    <property type="entry name" value="Cas_Cmr5"/>
    <property type="match status" value="1"/>
</dbReference>
<evidence type="ECO:0000256" key="5">
    <source>
        <dbReference type="ARBA" id="ARBA00030001"/>
    </source>
</evidence>
<sequence>MEMSVRKLEAGRAEYAFKCAKEGRDIAAGREIDGKKYRDGDYRSRVRKLPSMVLVNGLGQTLAFIASKRQKEKGKEKNAYDLVYKQLSDYFSKECLSIKMPEGRDLCEWVISLDSQDYRQVTNEALAFLSWLGRFAEALIEGE</sequence>
<accession>A0A7V4WL13</accession>
<evidence type="ECO:0000256" key="4">
    <source>
        <dbReference type="ARBA" id="ARBA00023118"/>
    </source>
</evidence>
<organism evidence="6">
    <name type="scientific">Candidatus Caldatribacterium saccharofermentans</name>
    <dbReference type="NCBI Taxonomy" id="1454753"/>
    <lineage>
        <taxon>Bacteria</taxon>
        <taxon>Pseudomonadati</taxon>
        <taxon>Atribacterota</taxon>
        <taxon>Atribacteria</taxon>
        <taxon>Atribacterales</taxon>
        <taxon>Candidatus Caldatribacteriaceae</taxon>
        <taxon>Candidatus Caldatribacterium</taxon>
    </lineage>
</organism>
<dbReference type="InterPro" id="IPR023101">
    <property type="entry name" value="AF1862-like_dom_sf"/>
</dbReference>
<proteinExistence type="inferred from homology"/>
<dbReference type="GO" id="GO:0051607">
    <property type="term" value="P:defense response to virus"/>
    <property type="evidence" value="ECO:0007669"/>
    <property type="project" value="UniProtKB-KW"/>
</dbReference>
<evidence type="ECO:0000256" key="3">
    <source>
        <dbReference type="ARBA" id="ARBA00022490"/>
    </source>
</evidence>
<evidence type="ECO:0000256" key="1">
    <source>
        <dbReference type="ARBA" id="ARBA00004496"/>
    </source>
</evidence>
<name>A0A7V4WL13_9BACT</name>
<dbReference type="Gene3D" id="1.10.520.30">
    <property type="entry name" value="AF1862-like domain"/>
    <property type="match status" value="1"/>
</dbReference>
<gene>
    <name evidence="6" type="primary">cmr5</name>
    <name evidence="6" type="ORF">ENW11_09265</name>
</gene>
<dbReference type="CDD" id="cd09749">
    <property type="entry name" value="Cmr5_III-B"/>
    <property type="match status" value="1"/>
</dbReference>
<dbReference type="NCBIfam" id="TIGR01881">
    <property type="entry name" value="cas_Cmr5"/>
    <property type="match status" value="1"/>
</dbReference>
<comment type="subcellular location">
    <subcellularLocation>
        <location evidence="1">Cytoplasm</location>
    </subcellularLocation>
</comment>
<comment type="caution">
    <text evidence="6">The sequence shown here is derived from an EMBL/GenBank/DDBJ whole genome shotgun (WGS) entry which is preliminary data.</text>
</comment>
<dbReference type="InterPro" id="IPR010160">
    <property type="entry name" value="CRISPR-assoc_prot_Cmr5"/>
</dbReference>
<comment type="similarity">
    <text evidence="2">Belongs to the CRISPR system Cmr5 family.</text>
</comment>
<protein>
    <recommendedName>
        <fullName evidence="5">CRISPR type III-B/RAMP module-associated protein Cmr5</fullName>
    </recommendedName>
</protein>
<dbReference type="EMBL" id="DTIY01000075">
    <property type="protein sequence ID" value="HGY39980.1"/>
    <property type="molecule type" value="Genomic_DNA"/>
</dbReference>
<reference evidence="6" key="1">
    <citation type="journal article" date="2020" name="mSystems">
        <title>Genome- and Community-Level Interaction Insights into Carbon Utilization and Element Cycling Functions of Hydrothermarchaeota in Hydrothermal Sediment.</title>
        <authorList>
            <person name="Zhou Z."/>
            <person name="Liu Y."/>
            <person name="Xu W."/>
            <person name="Pan J."/>
            <person name="Luo Z.H."/>
            <person name="Li M."/>
        </authorList>
    </citation>
    <scope>NUCLEOTIDE SEQUENCE [LARGE SCALE GENOMIC DNA]</scope>
    <source>
        <strain evidence="6">SpSt-82</strain>
    </source>
</reference>
<evidence type="ECO:0000313" key="6">
    <source>
        <dbReference type="EMBL" id="HGY39980.1"/>
    </source>
</evidence>
<keyword evidence="3" id="KW-0963">Cytoplasm</keyword>
<dbReference type="GO" id="GO:0005737">
    <property type="term" value="C:cytoplasm"/>
    <property type="evidence" value="ECO:0007669"/>
    <property type="project" value="UniProtKB-SubCell"/>
</dbReference>
<keyword evidence="4" id="KW-0051">Antiviral defense</keyword>